<evidence type="ECO:0000313" key="13">
    <source>
        <dbReference type="Proteomes" id="UP000095009"/>
    </source>
</evidence>
<comment type="similarity">
    <text evidence="3">Belongs to the HAD-like hydrolase superfamily. SerB family.</text>
</comment>
<dbReference type="FunFam" id="3.40.50.1000:FF:000143">
    <property type="entry name" value="Phosphoserine phosphatase serb"/>
    <property type="match status" value="1"/>
</dbReference>
<dbReference type="GO" id="GO:0000287">
    <property type="term" value="F:magnesium ion binding"/>
    <property type="evidence" value="ECO:0007669"/>
    <property type="project" value="TreeGrafter"/>
</dbReference>
<dbReference type="SFLD" id="SFLDG01137">
    <property type="entry name" value="C1.6.1:_Phosphoserine_Phosphat"/>
    <property type="match status" value="1"/>
</dbReference>
<evidence type="ECO:0000256" key="11">
    <source>
        <dbReference type="PIRSR" id="PIRSR604469-1"/>
    </source>
</evidence>
<keyword evidence="7" id="KW-0378">Hydrolase</keyword>
<keyword evidence="5" id="KW-0028">Amino-acid biosynthesis</keyword>
<dbReference type="GO" id="GO:0005737">
    <property type="term" value="C:cytoplasm"/>
    <property type="evidence" value="ECO:0007669"/>
    <property type="project" value="TreeGrafter"/>
</dbReference>
<dbReference type="PANTHER" id="PTHR43344">
    <property type="entry name" value="PHOSPHOSERINE PHOSPHATASE"/>
    <property type="match status" value="1"/>
</dbReference>
<dbReference type="GO" id="GO:0006564">
    <property type="term" value="P:L-serine biosynthetic process"/>
    <property type="evidence" value="ECO:0007669"/>
    <property type="project" value="UniProtKB-KW"/>
</dbReference>
<dbReference type="SFLD" id="SFLDS00003">
    <property type="entry name" value="Haloacid_Dehalogenase"/>
    <property type="match status" value="1"/>
</dbReference>
<keyword evidence="8" id="KW-0460">Magnesium</keyword>
<evidence type="ECO:0000313" key="12">
    <source>
        <dbReference type="EMBL" id="ODQ67425.1"/>
    </source>
</evidence>
<name>A0A1E3PPR2_9ASCO</name>
<evidence type="ECO:0000256" key="5">
    <source>
        <dbReference type="ARBA" id="ARBA00022605"/>
    </source>
</evidence>
<keyword evidence="9" id="KW-0718">Serine biosynthesis</keyword>
<evidence type="ECO:0000256" key="10">
    <source>
        <dbReference type="ARBA" id="ARBA00031693"/>
    </source>
</evidence>
<dbReference type="InterPro" id="IPR036412">
    <property type="entry name" value="HAD-like_sf"/>
</dbReference>
<dbReference type="Proteomes" id="UP000095009">
    <property type="component" value="Unassembled WGS sequence"/>
</dbReference>
<dbReference type="SFLD" id="SFLDG01136">
    <property type="entry name" value="C1.6:_Phosphoserine_Phosphatas"/>
    <property type="match status" value="1"/>
</dbReference>
<dbReference type="EC" id="3.1.3.3" evidence="4"/>
<evidence type="ECO:0000256" key="2">
    <source>
        <dbReference type="ARBA" id="ARBA00005135"/>
    </source>
</evidence>
<evidence type="ECO:0000256" key="6">
    <source>
        <dbReference type="ARBA" id="ARBA00022723"/>
    </source>
</evidence>
<feature type="active site" description="Proton donor" evidence="11">
    <location>
        <position position="101"/>
    </location>
</feature>
<evidence type="ECO:0000256" key="8">
    <source>
        <dbReference type="ARBA" id="ARBA00022842"/>
    </source>
</evidence>
<dbReference type="Gene3D" id="3.40.50.1000">
    <property type="entry name" value="HAD superfamily/HAD-like"/>
    <property type="match status" value="1"/>
</dbReference>
<dbReference type="STRING" id="857566.A0A1E3PPR2"/>
<evidence type="ECO:0000256" key="7">
    <source>
        <dbReference type="ARBA" id="ARBA00022801"/>
    </source>
</evidence>
<evidence type="ECO:0000256" key="9">
    <source>
        <dbReference type="ARBA" id="ARBA00023299"/>
    </source>
</evidence>
<feature type="active site" description="Nucleophile" evidence="11">
    <location>
        <position position="99"/>
    </location>
</feature>
<keyword evidence="13" id="KW-1185">Reference proteome</keyword>
<accession>A0A1E3PPR2</accession>
<dbReference type="GO" id="GO:0036424">
    <property type="term" value="F:L-phosphoserine phosphatase activity"/>
    <property type="evidence" value="ECO:0007669"/>
    <property type="project" value="InterPro"/>
</dbReference>
<sequence>MVTSSLDYVCTLIAPTDKPGFSEEFINAFFAVLTASAVAVNSTRILSKDRAVDYDIQVSASEIFEVKISLFELSNKAGIDIVFQPAGDARRSKGLVVFDMDSTLIQQEVIDMIAAYANVEEEVSKITAAAMNGEIDFNQSLSQRVGLLAGIPSTVFESLKSQIVFTPGARQLTHALNKLGVKTAVLSGGFIPLAKWVQAELGLDYAHANTLEISEDGTQLTGRTLGTVVNGHVKGQLLEEIATKENLDLSRTVAVGDGSNDLIMMGVAGFGVAFNAKPAVQEKAPSKLNTESLLDILYIFGYNDEEITELIN</sequence>
<dbReference type="Pfam" id="PF00702">
    <property type="entry name" value="Hydrolase"/>
    <property type="match status" value="1"/>
</dbReference>
<evidence type="ECO:0000256" key="4">
    <source>
        <dbReference type="ARBA" id="ARBA00012640"/>
    </source>
</evidence>
<evidence type="ECO:0000256" key="1">
    <source>
        <dbReference type="ARBA" id="ARBA00001946"/>
    </source>
</evidence>
<dbReference type="PANTHER" id="PTHR43344:SF2">
    <property type="entry name" value="PHOSPHOSERINE PHOSPHATASE"/>
    <property type="match status" value="1"/>
</dbReference>
<dbReference type="AlphaFoldDB" id="A0A1E3PPR2"/>
<evidence type="ECO:0000256" key="3">
    <source>
        <dbReference type="ARBA" id="ARBA00009184"/>
    </source>
</evidence>
<comment type="cofactor">
    <cofactor evidence="1">
        <name>Mg(2+)</name>
        <dbReference type="ChEBI" id="CHEBI:18420"/>
    </cofactor>
</comment>
<dbReference type="SFLD" id="SFLDF00029">
    <property type="entry name" value="phosphoserine_phosphatase"/>
    <property type="match status" value="1"/>
</dbReference>
<comment type="pathway">
    <text evidence="2">Amino-acid biosynthesis; L-serine biosynthesis; L-serine from 3-phospho-D-glycerate: step 3/3.</text>
</comment>
<dbReference type="CDD" id="cd07500">
    <property type="entry name" value="HAD_PSP"/>
    <property type="match status" value="1"/>
</dbReference>
<keyword evidence="6" id="KW-0479">Metal-binding</keyword>
<dbReference type="EMBL" id="KV454407">
    <property type="protein sequence ID" value="ODQ67425.1"/>
    <property type="molecule type" value="Genomic_DNA"/>
</dbReference>
<organism evidence="12 13">
    <name type="scientific">Nadsonia fulvescens var. elongata DSM 6958</name>
    <dbReference type="NCBI Taxonomy" id="857566"/>
    <lineage>
        <taxon>Eukaryota</taxon>
        <taxon>Fungi</taxon>
        <taxon>Dikarya</taxon>
        <taxon>Ascomycota</taxon>
        <taxon>Saccharomycotina</taxon>
        <taxon>Dipodascomycetes</taxon>
        <taxon>Dipodascales</taxon>
        <taxon>Dipodascales incertae sedis</taxon>
        <taxon>Nadsonia</taxon>
    </lineage>
</organism>
<dbReference type="UniPathway" id="UPA00135">
    <property type="reaction ID" value="UER00198"/>
</dbReference>
<dbReference type="SUPFAM" id="SSF56784">
    <property type="entry name" value="HAD-like"/>
    <property type="match status" value="1"/>
</dbReference>
<proteinExistence type="inferred from homology"/>
<gene>
    <name evidence="12" type="ORF">NADFUDRAFT_81907</name>
</gene>
<dbReference type="InterPro" id="IPR050582">
    <property type="entry name" value="HAD-like_SerB"/>
</dbReference>
<dbReference type="OrthoDB" id="27226at2759"/>
<dbReference type="NCBIfam" id="TIGR01488">
    <property type="entry name" value="HAD-SF-IB"/>
    <property type="match status" value="1"/>
</dbReference>
<reference evidence="12 13" key="1">
    <citation type="journal article" date="2016" name="Proc. Natl. Acad. Sci. U.S.A.">
        <title>Comparative genomics of biotechnologically important yeasts.</title>
        <authorList>
            <person name="Riley R."/>
            <person name="Haridas S."/>
            <person name="Wolfe K.H."/>
            <person name="Lopes M.R."/>
            <person name="Hittinger C.T."/>
            <person name="Goeker M."/>
            <person name="Salamov A.A."/>
            <person name="Wisecaver J.H."/>
            <person name="Long T.M."/>
            <person name="Calvey C.H."/>
            <person name="Aerts A.L."/>
            <person name="Barry K.W."/>
            <person name="Choi C."/>
            <person name="Clum A."/>
            <person name="Coughlan A.Y."/>
            <person name="Deshpande S."/>
            <person name="Douglass A.P."/>
            <person name="Hanson S.J."/>
            <person name="Klenk H.-P."/>
            <person name="LaButti K.M."/>
            <person name="Lapidus A."/>
            <person name="Lindquist E.A."/>
            <person name="Lipzen A.M."/>
            <person name="Meier-Kolthoff J.P."/>
            <person name="Ohm R.A."/>
            <person name="Otillar R.P."/>
            <person name="Pangilinan J.L."/>
            <person name="Peng Y."/>
            <person name="Rokas A."/>
            <person name="Rosa C.A."/>
            <person name="Scheuner C."/>
            <person name="Sibirny A.A."/>
            <person name="Slot J.C."/>
            <person name="Stielow J.B."/>
            <person name="Sun H."/>
            <person name="Kurtzman C.P."/>
            <person name="Blackwell M."/>
            <person name="Grigoriev I.V."/>
            <person name="Jeffries T.W."/>
        </authorList>
    </citation>
    <scope>NUCLEOTIDE SEQUENCE [LARGE SCALE GENOMIC DNA]</scope>
    <source>
        <strain evidence="12 13">DSM 6958</strain>
    </source>
</reference>
<dbReference type="NCBIfam" id="TIGR00338">
    <property type="entry name" value="serB"/>
    <property type="match status" value="1"/>
</dbReference>
<protein>
    <recommendedName>
        <fullName evidence="4">phosphoserine phosphatase</fullName>
        <ecNumber evidence="4">3.1.3.3</ecNumber>
    </recommendedName>
    <alternativeName>
        <fullName evidence="10">O-phosphoserine phosphohydrolase</fullName>
    </alternativeName>
</protein>
<dbReference type="InterPro" id="IPR023214">
    <property type="entry name" value="HAD_sf"/>
</dbReference>
<dbReference type="InterPro" id="IPR004469">
    <property type="entry name" value="PSP"/>
</dbReference>